<accession>A0A2P6PXZ1</accession>
<evidence type="ECO:0000256" key="12">
    <source>
        <dbReference type="ARBA" id="ARBA00048679"/>
    </source>
</evidence>
<dbReference type="SUPFAM" id="SSF56112">
    <property type="entry name" value="Protein kinase-like (PK-like)"/>
    <property type="match status" value="1"/>
</dbReference>
<comment type="catalytic activity">
    <reaction evidence="12 13">
        <text>L-seryl-[protein] + ATP = O-phospho-L-seryl-[protein] + ADP + H(+)</text>
        <dbReference type="Rhea" id="RHEA:17989"/>
        <dbReference type="Rhea" id="RHEA-COMP:9863"/>
        <dbReference type="Rhea" id="RHEA-COMP:11604"/>
        <dbReference type="ChEBI" id="CHEBI:15378"/>
        <dbReference type="ChEBI" id="CHEBI:29999"/>
        <dbReference type="ChEBI" id="CHEBI:30616"/>
        <dbReference type="ChEBI" id="CHEBI:83421"/>
        <dbReference type="ChEBI" id="CHEBI:456216"/>
        <dbReference type="EC" id="2.7.11.1"/>
    </reaction>
</comment>
<feature type="compositionally biased region" description="Low complexity" evidence="14">
    <location>
        <begin position="771"/>
        <end position="784"/>
    </location>
</feature>
<dbReference type="PROSITE" id="PS00108">
    <property type="entry name" value="PROTEIN_KINASE_ST"/>
    <property type="match status" value="1"/>
</dbReference>
<dbReference type="SMART" id="SM00108">
    <property type="entry name" value="B_lectin"/>
    <property type="match status" value="1"/>
</dbReference>
<keyword evidence="9" id="KW-1015">Disulfide bond</keyword>
<feature type="signal peptide" evidence="16">
    <location>
        <begin position="1"/>
        <end position="23"/>
    </location>
</feature>
<dbReference type="FunFam" id="1.10.510.10:FF:000060">
    <property type="entry name" value="G-type lectin S-receptor-like serine/threonine-protein kinase"/>
    <property type="match status" value="1"/>
</dbReference>
<feature type="transmembrane region" description="Helical" evidence="15">
    <location>
        <begin position="388"/>
        <end position="410"/>
    </location>
</feature>
<evidence type="ECO:0000313" key="20">
    <source>
        <dbReference type="EMBL" id="PRQ26790.1"/>
    </source>
</evidence>
<evidence type="ECO:0000259" key="17">
    <source>
        <dbReference type="PROSITE" id="PS50011"/>
    </source>
</evidence>
<dbReference type="AlphaFoldDB" id="A0A2P6PXZ1"/>
<proteinExistence type="inferred from homology"/>
<evidence type="ECO:0000256" key="7">
    <source>
        <dbReference type="ARBA" id="ARBA00022777"/>
    </source>
</evidence>
<evidence type="ECO:0000313" key="21">
    <source>
        <dbReference type="Proteomes" id="UP000238479"/>
    </source>
</evidence>
<dbReference type="CDD" id="cd01098">
    <property type="entry name" value="PAN_AP_plant"/>
    <property type="match status" value="1"/>
</dbReference>
<dbReference type="Gramene" id="PRQ26790">
    <property type="protein sequence ID" value="PRQ26790"/>
    <property type="gene ID" value="RchiOBHm_Chr6g0298431"/>
</dbReference>
<feature type="region of interest" description="Disordered" evidence="14">
    <location>
        <begin position="771"/>
        <end position="797"/>
    </location>
</feature>
<keyword evidence="8 13" id="KW-0067">ATP-binding</keyword>
<keyword evidence="4 13" id="KW-0808">Transferase</keyword>
<keyword evidence="5 16" id="KW-0732">Signal</keyword>
<keyword evidence="6 13" id="KW-0547">Nucleotide-binding</keyword>
<organism evidence="20 21">
    <name type="scientific">Rosa chinensis</name>
    <name type="common">China rose</name>
    <dbReference type="NCBI Taxonomy" id="74649"/>
    <lineage>
        <taxon>Eukaryota</taxon>
        <taxon>Viridiplantae</taxon>
        <taxon>Streptophyta</taxon>
        <taxon>Embryophyta</taxon>
        <taxon>Tracheophyta</taxon>
        <taxon>Spermatophyta</taxon>
        <taxon>Magnoliopsida</taxon>
        <taxon>eudicotyledons</taxon>
        <taxon>Gunneridae</taxon>
        <taxon>Pentapetalae</taxon>
        <taxon>rosids</taxon>
        <taxon>fabids</taxon>
        <taxon>Rosales</taxon>
        <taxon>Rosaceae</taxon>
        <taxon>Rosoideae</taxon>
        <taxon>Rosoideae incertae sedis</taxon>
        <taxon>Rosa</taxon>
    </lineage>
</organism>
<evidence type="ECO:0000256" key="1">
    <source>
        <dbReference type="ARBA" id="ARBA00004251"/>
    </source>
</evidence>
<comment type="subcellular location">
    <subcellularLocation>
        <location evidence="1">Cell membrane</location>
        <topology evidence="1">Single-pass type I membrane protein</topology>
    </subcellularLocation>
</comment>
<dbReference type="Gene3D" id="2.90.10.10">
    <property type="entry name" value="Bulb-type lectin domain"/>
    <property type="match status" value="1"/>
</dbReference>
<dbReference type="InterPro" id="IPR036426">
    <property type="entry name" value="Bulb-type_lectin_dom_sf"/>
</dbReference>
<dbReference type="OMA" id="SICENTT"/>
<dbReference type="SUPFAM" id="SSF51110">
    <property type="entry name" value="alpha-D-mannose-specific plant lectins"/>
    <property type="match status" value="1"/>
</dbReference>
<evidence type="ECO:0000256" key="16">
    <source>
        <dbReference type="SAM" id="SignalP"/>
    </source>
</evidence>
<dbReference type="CDD" id="cd14066">
    <property type="entry name" value="STKc_IRAK"/>
    <property type="match status" value="1"/>
</dbReference>
<comment type="catalytic activity">
    <reaction evidence="11 13">
        <text>L-threonyl-[protein] + ATP = O-phospho-L-threonyl-[protein] + ADP + H(+)</text>
        <dbReference type="Rhea" id="RHEA:46608"/>
        <dbReference type="Rhea" id="RHEA-COMP:11060"/>
        <dbReference type="Rhea" id="RHEA-COMP:11605"/>
        <dbReference type="ChEBI" id="CHEBI:15378"/>
        <dbReference type="ChEBI" id="CHEBI:30013"/>
        <dbReference type="ChEBI" id="CHEBI:30616"/>
        <dbReference type="ChEBI" id="CHEBI:61977"/>
        <dbReference type="ChEBI" id="CHEBI:456216"/>
        <dbReference type="EC" id="2.7.11.1"/>
    </reaction>
</comment>
<evidence type="ECO:0000256" key="13">
    <source>
        <dbReference type="PIRNR" id="PIRNR000641"/>
    </source>
</evidence>
<evidence type="ECO:0000256" key="4">
    <source>
        <dbReference type="ARBA" id="ARBA00022679"/>
    </source>
</evidence>
<dbReference type="InterPro" id="IPR001480">
    <property type="entry name" value="Bulb-type_lectin_dom"/>
</dbReference>
<keyword evidence="15" id="KW-1133">Transmembrane helix</keyword>
<evidence type="ECO:0000256" key="10">
    <source>
        <dbReference type="ARBA" id="ARBA00023180"/>
    </source>
</evidence>
<keyword evidence="3 13" id="KW-0723">Serine/threonine-protein kinase</keyword>
<keyword evidence="7 13" id="KW-0418">Kinase</keyword>
<dbReference type="GO" id="GO:0005886">
    <property type="term" value="C:plasma membrane"/>
    <property type="evidence" value="ECO:0007669"/>
    <property type="project" value="UniProtKB-SubCell"/>
</dbReference>
<dbReference type="InterPro" id="IPR008271">
    <property type="entry name" value="Ser/Thr_kinase_AS"/>
</dbReference>
<protein>
    <recommendedName>
        <fullName evidence="13">Receptor-like serine/threonine-protein kinase</fullName>
        <ecNumber evidence="13">2.7.11.1</ecNumber>
    </recommendedName>
</protein>
<evidence type="ECO:0000256" key="11">
    <source>
        <dbReference type="ARBA" id="ARBA00047899"/>
    </source>
</evidence>
<keyword evidence="15" id="KW-0812">Transmembrane</keyword>
<evidence type="ECO:0000259" key="18">
    <source>
        <dbReference type="PROSITE" id="PS50927"/>
    </source>
</evidence>
<dbReference type="InterPro" id="IPR003609">
    <property type="entry name" value="Pan_app"/>
</dbReference>
<evidence type="ECO:0000256" key="2">
    <source>
        <dbReference type="ARBA" id="ARBA00022475"/>
    </source>
</evidence>
<sequence>MAMVLLVIVLISFLSFFSFSSLATDTLTPSDTLRDSQTLVSAGGVFVLGFFNESSSGYYYLGIWFKADANKVVWVDRENPIMDSSGLLQIRSGNLVLTDRRQVLLIVNSGNLTTTTTNTSATLLDTGNLVLKEAVTGTTIWQSFDIPTDTYLPGMKIGLFNLNTTQQTFHILVSWASPQNPTRGLFTLSIDANDHTRISVWRGDGAKMNIGFWEGNGLRFIFENSTENMYNFSFQSNQSEAFYTFSTPKNYDLMWFVMASTGTLDQYFMLDGKISNVSHALCEDSNGGNTGRCLTSLPTMCDDGKFSEMNGLLPSNTSTDSIIVWTADCETLCKNNCSCTAYTSLHNGQAGCQLYYGTRQNLSKIIEKGAGVIYIRSGASTDDKKWKLWLSIAVPLASLLISISISFFWYMRCRRKHKEDHVTRRESDQARLFQMCSNDASPIQLDEVRSANNMELGRRKDQDLPFFSFSAIKTATDYFAEANKLGEGGYGPVYKGKLLQEGQEIAVKRLSKISRQGLEEFKNEVSVICKLQHRNLVRLLGCCIEAEESILIYEFMPNSSLDSFIFDSTKHVLLDWESRMSIIEGIAQGLLYLHKYSRLRIIHRDLKTSNILLDCDMNPKISDFGMARIVGDDDIRGQTKRVVGTIGYMSPEYAMDGLFSEKSDVFSFGVIILEIISGKKNIAFFDVDQSQNLLGRAWNLWKDSNGMGLMDSALHASCSSNEVMRYIQIGLLCVQERAIDRPNMSDVIFMLSNESIALPYPKEPAFLSQFSSDADSSSSRQRYYSKNDMTMSEVDAR</sequence>
<evidence type="ECO:0000256" key="15">
    <source>
        <dbReference type="SAM" id="Phobius"/>
    </source>
</evidence>
<feature type="domain" description="Apple" evidence="19">
    <location>
        <begin position="301"/>
        <end position="378"/>
    </location>
</feature>
<dbReference type="InterPro" id="IPR001245">
    <property type="entry name" value="Ser-Thr/Tyr_kinase_cat_dom"/>
</dbReference>
<keyword evidence="2" id="KW-1003">Cell membrane</keyword>
<keyword evidence="15" id="KW-0472">Membrane</keyword>
<reference evidence="20 21" key="1">
    <citation type="journal article" date="2018" name="Nat. Genet.">
        <title>The Rosa genome provides new insights in the design of modern roses.</title>
        <authorList>
            <person name="Bendahmane M."/>
        </authorList>
    </citation>
    <scope>NUCLEOTIDE SEQUENCE [LARGE SCALE GENOMIC DNA]</scope>
    <source>
        <strain evidence="21">cv. Old Blush</strain>
    </source>
</reference>
<dbReference type="InterPro" id="IPR011009">
    <property type="entry name" value="Kinase-like_dom_sf"/>
</dbReference>
<dbReference type="PANTHER" id="PTHR27002">
    <property type="entry name" value="RECEPTOR-LIKE SERINE/THREONINE-PROTEIN KINASE SD1-8"/>
    <property type="match status" value="1"/>
</dbReference>
<dbReference type="EC" id="2.7.11.1" evidence="13"/>
<evidence type="ECO:0000256" key="3">
    <source>
        <dbReference type="ARBA" id="ARBA00022527"/>
    </source>
</evidence>
<feature type="chain" id="PRO_5015190807" description="Receptor-like serine/threonine-protein kinase" evidence="16">
    <location>
        <begin position="24"/>
        <end position="797"/>
    </location>
</feature>
<gene>
    <name evidence="20" type="ORF">RchiOBHm_Chr6g0298431</name>
</gene>
<evidence type="ECO:0000259" key="19">
    <source>
        <dbReference type="PROSITE" id="PS50948"/>
    </source>
</evidence>
<evidence type="ECO:0000256" key="14">
    <source>
        <dbReference type="SAM" id="MobiDB-lite"/>
    </source>
</evidence>
<dbReference type="InterPro" id="IPR024171">
    <property type="entry name" value="SRK-like_kinase"/>
</dbReference>
<dbReference type="GO" id="GO:0005524">
    <property type="term" value="F:ATP binding"/>
    <property type="evidence" value="ECO:0007669"/>
    <property type="project" value="UniProtKB-KW"/>
</dbReference>
<dbReference type="EMBL" id="PDCK01000044">
    <property type="protein sequence ID" value="PRQ26790.1"/>
    <property type="molecule type" value="Genomic_DNA"/>
</dbReference>
<dbReference type="Gene3D" id="3.30.200.20">
    <property type="entry name" value="Phosphorylase Kinase, domain 1"/>
    <property type="match status" value="1"/>
</dbReference>
<dbReference type="Pfam" id="PF07714">
    <property type="entry name" value="PK_Tyr_Ser-Thr"/>
    <property type="match status" value="1"/>
</dbReference>
<dbReference type="PIRSF" id="PIRSF000641">
    <property type="entry name" value="SRK"/>
    <property type="match status" value="1"/>
</dbReference>
<dbReference type="OrthoDB" id="4062651at2759"/>
<dbReference type="InterPro" id="IPR000719">
    <property type="entry name" value="Prot_kinase_dom"/>
</dbReference>
<dbReference type="PANTHER" id="PTHR27002:SF1055">
    <property type="entry name" value="RECEPTOR-LIKE SERINE_THREONINE-PROTEIN KINASE"/>
    <property type="match status" value="1"/>
</dbReference>
<feature type="domain" description="Protein kinase" evidence="17">
    <location>
        <begin position="479"/>
        <end position="756"/>
    </location>
</feature>
<comment type="similarity">
    <text evidence="13">Belongs to the protein kinase superfamily. Ser/Thr protein kinase family.</text>
</comment>
<evidence type="ECO:0000256" key="6">
    <source>
        <dbReference type="ARBA" id="ARBA00022741"/>
    </source>
</evidence>
<dbReference type="SMART" id="SM00220">
    <property type="entry name" value="S_TKc"/>
    <property type="match status" value="1"/>
</dbReference>
<dbReference type="CDD" id="cd00028">
    <property type="entry name" value="B_lectin"/>
    <property type="match status" value="1"/>
</dbReference>
<evidence type="ECO:0000256" key="5">
    <source>
        <dbReference type="ARBA" id="ARBA00022729"/>
    </source>
</evidence>
<keyword evidence="10" id="KW-0325">Glycoprotein</keyword>
<dbReference type="GO" id="GO:0004674">
    <property type="term" value="F:protein serine/threonine kinase activity"/>
    <property type="evidence" value="ECO:0007669"/>
    <property type="project" value="UniProtKB-KW"/>
</dbReference>
<dbReference type="PROSITE" id="PS50927">
    <property type="entry name" value="BULB_LECTIN"/>
    <property type="match status" value="1"/>
</dbReference>
<dbReference type="FunFam" id="3.30.200.20:FF:000195">
    <property type="entry name" value="G-type lectin S-receptor-like serine/threonine-protein kinase"/>
    <property type="match status" value="1"/>
</dbReference>
<dbReference type="Pfam" id="PF01453">
    <property type="entry name" value="B_lectin"/>
    <property type="match status" value="1"/>
</dbReference>
<dbReference type="Gene3D" id="1.10.510.10">
    <property type="entry name" value="Transferase(Phosphotransferase) domain 1"/>
    <property type="match status" value="1"/>
</dbReference>
<dbReference type="Pfam" id="PF08276">
    <property type="entry name" value="PAN_2"/>
    <property type="match status" value="1"/>
</dbReference>
<name>A0A2P6PXZ1_ROSCH</name>
<keyword evidence="21" id="KW-1185">Reference proteome</keyword>
<comment type="caution">
    <text evidence="20">The sequence shown here is derived from an EMBL/GenBank/DDBJ whole genome shotgun (WGS) entry which is preliminary data.</text>
</comment>
<dbReference type="PROSITE" id="PS50011">
    <property type="entry name" value="PROTEIN_KINASE_DOM"/>
    <property type="match status" value="1"/>
</dbReference>
<feature type="domain" description="Bulb-type lectin" evidence="18">
    <location>
        <begin position="24"/>
        <end position="144"/>
    </location>
</feature>
<dbReference type="PROSITE" id="PS50948">
    <property type="entry name" value="PAN"/>
    <property type="match status" value="1"/>
</dbReference>
<dbReference type="Proteomes" id="UP000238479">
    <property type="component" value="Chromosome 6"/>
</dbReference>
<evidence type="ECO:0000256" key="8">
    <source>
        <dbReference type="ARBA" id="ARBA00022840"/>
    </source>
</evidence>
<dbReference type="GO" id="GO:0106310">
    <property type="term" value="F:protein serine kinase activity"/>
    <property type="evidence" value="ECO:0007669"/>
    <property type="project" value="RHEA"/>
</dbReference>
<evidence type="ECO:0000256" key="9">
    <source>
        <dbReference type="ARBA" id="ARBA00023157"/>
    </source>
</evidence>